<sequence>MDLAFLLFSIFPLVMIAAGISDLASFRIPNLMSIVLAAAFLPFALAAGVGWAEIGMSYALGVGILVLGFALFAAGIAGGGDAKLLAASAIWVGASDFLLYLLAVALAGGALCLVLLLARKAPFPAGWLKADWVRRLLRPDDGARDVPYAVAMAAGLLWVLPQLDIMHHAAV</sequence>
<dbReference type="GO" id="GO:0004190">
    <property type="term" value="F:aspartic-type endopeptidase activity"/>
    <property type="evidence" value="ECO:0007669"/>
    <property type="project" value="UniProtKB-EC"/>
</dbReference>
<evidence type="ECO:0000256" key="5">
    <source>
        <dbReference type="ARBA" id="ARBA00023136"/>
    </source>
</evidence>
<name>A0A9J6PC56_9PROT</name>
<keyword evidence="2" id="KW-1003">Cell membrane</keyword>
<evidence type="ECO:0000256" key="3">
    <source>
        <dbReference type="ARBA" id="ARBA00022692"/>
    </source>
</evidence>
<comment type="caution">
    <text evidence="8">The sequence shown here is derived from an EMBL/GenBank/DDBJ whole genome shotgun (WGS) entry which is preliminary data.</text>
</comment>
<protein>
    <submittedName>
        <fullName evidence="8">Prepilin peptidase</fullName>
        <ecNumber evidence="8">3.4.23.43</ecNumber>
    </submittedName>
</protein>
<evidence type="ECO:0000259" key="7">
    <source>
        <dbReference type="Pfam" id="PF01478"/>
    </source>
</evidence>
<dbReference type="Proteomes" id="UP001055804">
    <property type="component" value="Unassembled WGS sequence"/>
</dbReference>
<organism evidence="8 9">
    <name type="scientific">Futiania mangrovi</name>
    <dbReference type="NCBI Taxonomy" id="2959716"/>
    <lineage>
        <taxon>Bacteria</taxon>
        <taxon>Pseudomonadati</taxon>
        <taxon>Pseudomonadota</taxon>
        <taxon>Alphaproteobacteria</taxon>
        <taxon>Futianiales</taxon>
        <taxon>Futianiaceae</taxon>
        <taxon>Futiania</taxon>
    </lineage>
</organism>
<feature type="domain" description="Prepilin type IV endopeptidase peptidase" evidence="7">
    <location>
        <begin position="10"/>
        <end position="112"/>
    </location>
</feature>
<keyword evidence="5 6" id="KW-0472">Membrane</keyword>
<evidence type="ECO:0000313" key="8">
    <source>
        <dbReference type="EMBL" id="MCP1336869.1"/>
    </source>
</evidence>
<dbReference type="InterPro" id="IPR000045">
    <property type="entry name" value="Prepilin_IV_endopep_pep"/>
</dbReference>
<dbReference type="InterPro" id="IPR052218">
    <property type="entry name" value="Preflagellin_Peptidase"/>
</dbReference>
<evidence type="ECO:0000256" key="6">
    <source>
        <dbReference type="SAM" id="Phobius"/>
    </source>
</evidence>
<comment type="subcellular location">
    <subcellularLocation>
        <location evidence="1">Cell membrane</location>
        <topology evidence="1">Multi-pass membrane protein</topology>
    </subcellularLocation>
</comment>
<keyword evidence="9" id="KW-1185">Reference proteome</keyword>
<keyword evidence="8" id="KW-0378">Hydrolase</keyword>
<evidence type="ECO:0000256" key="1">
    <source>
        <dbReference type="ARBA" id="ARBA00004651"/>
    </source>
</evidence>
<dbReference type="EC" id="3.4.23.43" evidence="8"/>
<reference evidence="8" key="1">
    <citation type="submission" date="2022-06" db="EMBL/GenBank/DDBJ databases">
        <title>Isolation and Genomics of Futiania mangrovii gen. nov., sp. nov., a Rare and Metabolically-versatile member in the Class Alphaproteobacteria.</title>
        <authorList>
            <person name="Liu L."/>
            <person name="Huang W.-C."/>
            <person name="Pan J."/>
            <person name="Li J."/>
            <person name="Huang Y."/>
            <person name="Du H."/>
            <person name="Liu Y."/>
            <person name="Li M."/>
        </authorList>
    </citation>
    <scope>NUCLEOTIDE SEQUENCE</scope>
    <source>
        <strain evidence="8">FT118</strain>
    </source>
</reference>
<feature type="transmembrane region" description="Helical" evidence="6">
    <location>
        <begin position="31"/>
        <end position="51"/>
    </location>
</feature>
<evidence type="ECO:0000313" key="9">
    <source>
        <dbReference type="Proteomes" id="UP001055804"/>
    </source>
</evidence>
<feature type="transmembrane region" description="Helical" evidence="6">
    <location>
        <begin position="97"/>
        <end position="118"/>
    </location>
</feature>
<accession>A0A9J6PC56</accession>
<dbReference type="Pfam" id="PF01478">
    <property type="entry name" value="Peptidase_A24"/>
    <property type="match status" value="1"/>
</dbReference>
<dbReference type="RefSeq" id="WP_269332811.1">
    <property type="nucleotide sequence ID" value="NZ_JAMZFT010000002.1"/>
</dbReference>
<dbReference type="AlphaFoldDB" id="A0A9J6PC56"/>
<dbReference type="Gene3D" id="1.20.120.1220">
    <property type="match status" value="1"/>
</dbReference>
<dbReference type="GO" id="GO:0005886">
    <property type="term" value="C:plasma membrane"/>
    <property type="evidence" value="ECO:0007669"/>
    <property type="project" value="UniProtKB-SubCell"/>
</dbReference>
<dbReference type="PANTHER" id="PTHR36506:SF1">
    <property type="entry name" value="PREFLAGELLIN PEPTIDASE"/>
    <property type="match status" value="1"/>
</dbReference>
<gene>
    <name evidence="8" type="ORF">NJQ99_10650</name>
</gene>
<proteinExistence type="predicted"/>
<evidence type="ECO:0000256" key="4">
    <source>
        <dbReference type="ARBA" id="ARBA00022989"/>
    </source>
</evidence>
<dbReference type="EMBL" id="JAMZFT010000002">
    <property type="protein sequence ID" value="MCP1336869.1"/>
    <property type="molecule type" value="Genomic_DNA"/>
</dbReference>
<keyword evidence="3 6" id="KW-0812">Transmembrane</keyword>
<dbReference type="PANTHER" id="PTHR36506">
    <property type="entry name" value="PREFLAGELLIN PEPTIDASE"/>
    <property type="match status" value="1"/>
</dbReference>
<keyword evidence="4 6" id="KW-1133">Transmembrane helix</keyword>
<feature type="transmembrane region" description="Helical" evidence="6">
    <location>
        <begin position="58"/>
        <end position="77"/>
    </location>
</feature>
<evidence type="ECO:0000256" key="2">
    <source>
        <dbReference type="ARBA" id="ARBA00022475"/>
    </source>
</evidence>